<dbReference type="EMBL" id="JACHGT010000004">
    <property type="protein sequence ID" value="MBB6034170.1"/>
    <property type="molecule type" value="Genomic_DNA"/>
</dbReference>
<reference evidence="1 2" key="1">
    <citation type="submission" date="2020-08" db="EMBL/GenBank/DDBJ databases">
        <title>Genomic Encyclopedia of Type Strains, Phase IV (KMG-IV): sequencing the most valuable type-strain genomes for metagenomic binning, comparative biology and taxonomic classification.</title>
        <authorList>
            <person name="Goeker M."/>
        </authorList>
    </citation>
    <scope>NUCLEOTIDE SEQUENCE [LARGE SCALE GENOMIC DNA]</scope>
    <source>
        <strain evidence="1 2">YIM 65646</strain>
    </source>
</reference>
<protein>
    <submittedName>
        <fullName evidence="1">Uncharacterized protein</fullName>
    </submittedName>
</protein>
<organism evidence="1 2">
    <name type="scientific">Phytomonospora endophytica</name>
    <dbReference type="NCBI Taxonomy" id="714109"/>
    <lineage>
        <taxon>Bacteria</taxon>
        <taxon>Bacillati</taxon>
        <taxon>Actinomycetota</taxon>
        <taxon>Actinomycetes</taxon>
        <taxon>Micromonosporales</taxon>
        <taxon>Micromonosporaceae</taxon>
        <taxon>Phytomonospora</taxon>
    </lineage>
</organism>
<accession>A0A841FQD4</accession>
<evidence type="ECO:0000313" key="1">
    <source>
        <dbReference type="EMBL" id="MBB6034170.1"/>
    </source>
</evidence>
<keyword evidence="2" id="KW-1185">Reference proteome</keyword>
<gene>
    <name evidence="1" type="ORF">HNR73_002020</name>
</gene>
<dbReference type="AlphaFoldDB" id="A0A841FQD4"/>
<comment type="caution">
    <text evidence="1">The sequence shown here is derived from an EMBL/GenBank/DDBJ whole genome shotgun (WGS) entry which is preliminary data.</text>
</comment>
<proteinExistence type="predicted"/>
<dbReference type="RefSeq" id="WP_184787057.1">
    <property type="nucleotide sequence ID" value="NZ_BONT01000045.1"/>
</dbReference>
<dbReference type="Proteomes" id="UP000548476">
    <property type="component" value="Unassembled WGS sequence"/>
</dbReference>
<sequence>MPVGDRVQEGPSLGFEEFTEKLRKLTVRALSPDRSVRAILDSTGKRVEFGYDGSGGHTERTLGEQVTAALQAIEQGYQRAMSILLSHATGEPEPLAGTPVLDARGRAYAQRVGGIDVRVESPRGAVAIRRSARPSGTEVRIRPNTLGGLGMSDEQLVGELNAAIAAADSEYERRFSAVQEQYRWEARG</sequence>
<evidence type="ECO:0000313" key="2">
    <source>
        <dbReference type="Proteomes" id="UP000548476"/>
    </source>
</evidence>
<name>A0A841FQD4_9ACTN</name>